<reference evidence="2 3" key="1">
    <citation type="journal article" date="2020" name="J Geophys Res Biogeosci">
        <title>Magnetotaxis as an Adaptation to Enable Bacterial Shuttling of Microbial Sulfur and Sulfur Cycling Across Aquatic Oxic#Anoxic Interfaces.</title>
        <authorList>
            <person name="Li J."/>
            <person name="Liu P."/>
            <person name="Wang J."/>
            <person name="Roberts A.P."/>
            <person name="Pan Y."/>
        </authorList>
    </citation>
    <scope>NUCLEOTIDE SEQUENCE [LARGE SCALE GENOMIC DNA]</scope>
    <source>
        <strain evidence="2 3">MYR-1_YQ</strain>
    </source>
</reference>
<accession>A0ABS6RWP1</accession>
<sequence>MTSEKEIGTLVFDGNRCIIHLEDKSNAIIVHTSGAIALFEGGGDDRIHGFALTREDVLEFKVELVNNKIGISLCYLRKKQKTKHFLGFVKNEESARAWVERVNRIYNKPERQVNKQLEPRPGSPVVGFSKVRDTTWSDRQWLSYLSHVERMKVKTGPKTPANNQVSRQRHRPAFH</sequence>
<name>A0ABS6RWP1_9BACT</name>
<feature type="region of interest" description="Disordered" evidence="1">
    <location>
        <begin position="153"/>
        <end position="175"/>
    </location>
</feature>
<proteinExistence type="predicted"/>
<gene>
    <name evidence="2" type="ORF">HWQ67_05605</name>
</gene>
<evidence type="ECO:0000313" key="2">
    <source>
        <dbReference type="EMBL" id="MBV6341054.1"/>
    </source>
</evidence>
<comment type="caution">
    <text evidence="2">The sequence shown here is derived from an EMBL/GenBank/DDBJ whole genome shotgun (WGS) entry which is preliminary data.</text>
</comment>
<evidence type="ECO:0000313" key="3">
    <source>
        <dbReference type="Proteomes" id="UP001196980"/>
    </source>
</evidence>
<dbReference type="Proteomes" id="UP001196980">
    <property type="component" value="Unassembled WGS sequence"/>
</dbReference>
<keyword evidence="3" id="KW-1185">Reference proteome</keyword>
<organism evidence="2 3">
    <name type="scientific">Candidatus Magnetobacterium casense</name>
    <dbReference type="NCBI Taxonomy" id="1455061"/>
    <lineage>
        <taxon>Bacteria</taxon>
        <taxon>Pseudomonadati</taxon>
        <taxon>Nitrospirota</taxon>
        <taxon>Thermodesulfovibrionia</taxon>
        <taxon>Thermodesulfovibrionales</taxon>
        <taxon>Candidatus Magnetobacteriaceae</taxon>
        <taxon>Candidatus Magnetobacterium</taxon>
    </lineage>
</organism>
<dbReference type="EMBL" id="JABXWD010000068">
    <property type="protein sequence ID" value="MBV6341054.1"/>
    <property type="molecule type" value="Genomic_DNA"/>
</dbReference>
<dbReference type="RefSeq" id="WP_218251666.1">
    <property type="nucleotide sequence ID" value="NZ_JABXWD010000068.1"/>
</dbReference>
<protein>
    <recommendedName>
        <fullName evidence="4">PH domain-containing protein</fullName>
    </recommendedName>
</protein>
<evidence type="ECO:0000256" key="1">
    <source>
        <dbReference type="SAM" id="MobiDB-lite"/>
    </source>
</evidence>
<evidence type="ECO:0008006" key="4">
    <source>
        <dbReference type="Google" id="ProtNLM"/>
    </source>
</evidence>